<keyword evidence="7" id="KW-1015">Disulfide bond</keyword>
<evidence type="ECO:0000313" key="18">
    <source>
        <dbReference type="Proteomes" id="UP000255110"/>
    </source>
</evidence>
<proteinExistence type="inferred from homology"/>
<dbReference type="AlphaFoldDB" id="A0A378L470"/>
<evidence type="ECO:0000313" key="17">
    <source>
        <dbReference type="Proteomes" id="UP000054820"/>
    </source>
</evidence>
<dbReference type="GO" id="GO:0034599">
    <property type="term" value="P:cellular response to oxidative stress"/>
    <property type="evidence" value="ECO:0007669"/>
    <property type="project" value="TreeGrafter"/>
</dbReference>
<dbReference type="CDD" id="cd03017">
    <property type="entry name" value="PRX_BCP"/>
    <property type="match status" value="1"/>
</dbReference>
<reference evidence="16 18" key="2">
    <citation type="submission" date="2018-06" db="EMBL/GenBank/DDBJ databases">
        <authorList>
            <consortium name="Pathogen Informatics"/>
            <person name="Doyle S."/>
        </authorList>
    </citation>
    <scope>NUCLEOTIDE SEQUENCE [LARGE SCALE GENOMIC DNA]</scope>
    <source>
        <strain evidence="16 18">NCTC11991</strain>
    </source>
</reference>
<evidence type="ECO:0000256" key="11">
    <source>
        <dbReference type="ARBA" id="ARBA00042639"/>
    </source>
</evidence>
<accession>A0A378L470</accession>
<evidence type="ECO:0000259" key="14">
    <source>
        <dbReference type="PROSITE" id="PS51352"/>
    </source>
</evidence>
<dbReference type="GO" id="GO:0045454">
    <property type="term" value="P:cell redox homeostasis"/>
    <property type="evidence" value="ECO:0007669"/>
    <property type="project" value="TreeGrafter"/>
</dbReference>
<evidence type="ECO:0000256" key="12">
    <source>
        <dbReference type="ARBA" id="ARBA00049091"/>
    </source>
</evidence>
<dbReference type="Gene3D" id="3.40.30.10">
    <property type="entry name" value="Glutaredoxin"/>
    <property type="match status" value="1"/>
</dbReference>
<dbReference type="InterPro" id="IPR013766">
    <property type="entry name" value="Thioredoxin_domain"/>
</dbReference>
<keyword evidence="8" id="KW-0676">Redox-active center</keyword>
<evidence type="ECO:0000313" key="15">
    <source>
        <dbReference type="EMBL" id="KTD77105.1"/>
    </source>
</evidence>
<protein>
    <recommendedName>
        <fullName evidence="3">thioredoxin-dependent peroxiredoxin</fullName>
        <ecNumber evidence="3">1.11.1.24</ecNumber>
    </recommendedName>
    <alternativeName>
        <fullName evidence="9">Thioredoxin peroxidase</fullName>
    </alternativeName>
    <alternativeName>
        <fullName evidence="11">Thioredoxin-dependent peroxiredoxin Bcp</fullName>
    </alternativeName>
</protein>
<dbReference type="EMBL" id="LNYZ01000014">
    <property type="protein sequence ID" value="KTD77105.1"/>
    <property type="molecule type" value="Genomic_DNA"/>
</dbReference>
<dbReference type="FunFam" id="3.40.30.10:FF:000007">
    <property type="entry name" value="Thioredoxin-dependent thiol peroxidase"/>
    <property type="match status" value="1"/>
</dbReference>
<dbReference type="GO" id="GO:0008379">
    <property type="term" value="F:thioredoxin peroxidase activity"/>
    <property type="evidence" value="ECO:0007669"/>
    <property type="project" value="TreeGrafter"/>
</dbReference>
<keyword evidence="4 16" id="KW-0575">Peroxidase</keyword>
<dbReference type="Pfam" id="PF00578">
    <property type="entry name" value="AhpC-TSA"/>
    <property type="match status" value="1"/>
</dbReference>
<dbReference type="InterPro" id="IPR036249">
    <property type="entry name" value="Thioredoxin-like_sf"/>
</dbReference>
<dbReference type="EMBL" id="UGOY01000001">
    <property type="protein sequence ID" value="STY21596.1"/>
    <property type="molecule type" value="Genomic_DNA"/>
</dbReference>
<evidence type="ECO:0000313" key="16">
    <source>
        <dbReference type="EMBL" id="STY21596.1"/>
    </source>
</evidence>
<dbReference type="InterPro" id="IPR000866">
    <property type="entry name" value="AhpC/TSA"/>
</dbReference>
<dbReference type="GO" id="GO:0005737">
    <property type="term" value="C:cytoplasm"/>
    <property type="evidence" value="ECO:0007669"/>
    <property type="project" value="TreeGrafter"/>
</dbReference>
<keyword evidence="17" id="KW-1185">Reference proteome</keyword>
<dbReference type="PROSITE" id="PS51352">
    <property type="entry name" value="THIOREDOXIN_2"/>
    <property type="match status" value="1"/>
</dbReference>
<dbReference type="InterPro" id="IPR050924">
    <property type="entry name" value="Peroxiredoxin_BCP/PrxQ"/>
</dbReference>
<evidence type="ECO:0000256" key="7">
    <source>
        <dbReference type="ARBA" id="ARBA00023157"/>
    </source>
</evidence>
<name>A0A378L470_9GAMM</name>
<dbReference type="OrthoDB" id="9812811at2"/>
<dbReference type="PANTHER" id="PTHR42801:SF4">
    <property type="entry name" value="AHPC_TSA FAMILY PROTEIN"/>
    <property type="match status" value="1"/>
</dbReference>
<comment type="function">
    <text evidence="1">Thiol-specific peroxidase that catalyzes the reduction of hydrogen peroxide and organic hydroperoxides to water and alcohols, respectively. Plays a role in cell protection against oxidative stress by detoxifying peroxides and as sensor of hydrogen peroxide-mediated signaling events.</text>
</comment>
<keyword evidence="6 16" id="KW-0560">Oxidoreductase</keyword>
<evidence type="ECO:0000256" key="5">
    <source>
        <dbReference type="ARBA" id="ARBA00022862"/>
    </source>
</evidence>
<evidence type="ECO:0000256" key="13">
    <source>
        <dbReference type="PIRSR" id="PIRSR000239-1"/>
    </source>
</evidence>
<reference evidence="15 17" key="1">
    <citation type="submission" date="2015-11" db="EMBL/GenBank/DDBJ databases">
        <title>Genomic analysis of 38 Legionella species identifies large and diverse effector repertoires.</title>
        <authorList>
            <person name="Burstein D."/>
            <person name="Amaro F."/>
            <person name="Zusman T."/>
            <person name="Lifshitz Z."/>
            <person name="Cohen O."/>
            <person name="Gilbert J.A."/>
            <person name="Pupko T."/>
            <person name="Shuman H.A."/>
            <person name="Segal G."/>
        </authorList>
    </citation>
    <scope>NUCLEOTIDE SEQUENCE [LARGE SCALE GENOMIC DNA]</scope>
    <source>
        <strain evidence="15 17">SC-18-C9</strain>
    </source>
</reference>
<dbReference type="PIRSF" id="PIRSF000239">
    <property type="entry name" value="AHPC"/>
    <property type="match status" value="1"/>
</dbReference>
<dbReference type="SUPFAM" id="SSF52833">
    <property type="entry name" value="Thioredoxin-like"/>
    <property type="match status" value="1"/>
</dbReference>
<comment type="similarity">
    <text evidence="10">Belongs to the peroxiredoxin family. BCP/PrxQ subfamily.</text>
</comment>
<comment type="subunit">
    <text evidence="2">Monomer.</text>
</comment>
<evidence type="ECO:0000256" key="9">
    <source>
        <dbReference type="ARBA" id="ARBA00032824"/>
    </source>
</evidence>
<evidence type="ECO:0000256" key="3">
    <source>
        <dbReference type="ARBA" id="ARBA00013017"/>
    </source>
</evidence>
<gene>
    <name evidence="16" type="primary">bcp_1</name>
    <name evidence="15" type="ORF">Lstg_2197</name>
    <name evidence="16" type="ORF">NCTC11991_00164</name>
</gene>
<evidence type="ECO:0000256" key="10">
    <source>
        <dbReference type="ARBA" id="ARBA00038489"/>
    </source>
</evidence>
<evidence type="ECO:0000256" key="1">
    <source>
        <dbReference type="ARBA" id="ARBA00003330"/>
    </source>
</evidence>
<dbReference type="STRING" id="460.Lstg_2197"/>
<evidence type="ECO:0000256" key="2">
    <source>
        <dbReference type="ARBA" id="ARBA00011245"/>
    </source>
</evidence>
<dbReference type="Proteomes" id="UP000255110">
    <property type="component" value="Unassembled WGS sequence"/>
</dbReference>
<sequence>MNIGDSIPDFAFAATSGLNARLHDYRGQYVVLYFYPKDATPGCTTEGQDFRDAYPQFQKLNTQIFGISRDSLKSHENFKAKQNFPFELISDQDEHICQLFDVIKMKSMYGKQVRGIERSTFIIDPQGKLSKEWRKVSVKGHVDEILSTLK</sequence>
<organism evidence="16 18">
    <name type="scientific">Legionella steigerwaltii</name>
    <dbReference type="NCBI Taxonomy" id="460"/>
    <lineage>
        <taxon>Bacteria</taxon>
        <taxon>Pseudomonadati</taxon>
        <taxon>Pseudomonadota</taxon>
        <taxon>Gammaproteobacteria</taxon>
        <taxon>Legionellales</taxon>
        <taxon>Legionellaceae</taxon>
        <taxon>Legionella</taxon>
    </lineage>
</organism>
<dbReference type="RefSeq" id="WP_058477749.1">
    <property type="nucleotide sequence ID" value="NZ_CAAAIO010000011.1"/>
</dbReference>
<dbReference type="Proteomes" id="UP000054820">
    <property type="component" value="Unassembled WGS sequence"/>
</dbReference>
<dbReference type="InterPro" id="IPR024706">
    <property type="entry name" value="Peroxiredoxin_AhpC-typ"/>
</dbReference>
<evidence type="ECO:0000256" key="4">
    <source>
        <dbReference type="ARBA" id="ARBA00022559"/>
    </source>
</evidence>
<dbReference type="EC" id="1.11.1.24" evidence="3"/>
<evidence type="ECO:0000256" key="6">
    <source>
        <dbReference type="ARBA" id="ARBA00023002"/>
    </source>
</evidence>
<dbReference type="PANTHER" id="PTHR42801">
    <property type="entry name" value="THIOREDOXIN-DEPENDENT PEROXIDE REDUCTASE"/>
    <property type="match status" value="1"/>
</dbReference>
<keyword evidence="5" id="KW-0049">Antioxidant</keyword>
<evidence type="ECO:0000256" key="8">
    <source>
        <dbReference type="ARBA" id="ARBA00023284"/>
    </source>
</evidence>
<feature type="domain" description="Thioredoxin" evidence="14">
    <location>
        <begin position="1"/>
        <end position="150"/>
    </location>
</feature>
<comment type="catalytic activity">
    <reaction evidence="12">
        <text>a hydroperoxide + [thioredoxin]-dithiol = an alcohol + [thioredoxin]-disulfide + H2O</text>
        <dbReference type="Rhea" id="RHEA:62620"/>
        <dbReference type="Rhea" id="RHEA-COMP:10698"/>
        <dbReference type="Rhea" id="RHEA-COMP:10700"/>
        <dbReference type="ChEBI" id="CHEBI:15377"/>
        <dbReference type="ChEBI" id="CHEBI:29950"/>
        <dbReference type="ChEBI" id="CHEBI:30879"/>
        <dbReference type="ChEBI" id="CHEBI:35924"/>
        <dbReference type="ChEBI" id="CHEBI:50058"/>
        <dbReference type="EC" id="1.11.1.24"/>
    </reaction>
</comment>
<feature type="active site" description="Cysteine sulfenic acid (-SOH) intermediate; for peroxidase activity" evidence="13">
    <location>
        <position position="43"/>
    </location>
</feature>